<name>A0ABU6K394_9RHOO</name>
<dbReference type="PANTHER" id="PTHR24166">
    <property type="entry name" value="ROLLING PEBBLES, ISOFORM B"/>
    <property type="match status" value="1"/>
</dbReference>
<protein>
    <submittedName>
        <fullName evidence="4">Ankyrin repeat domain-containing protein</fullName>
    </submittedName>
</protein>
<evidence type="ECO:0000313" key="5">
    <source>
        <dbReference type="Proteomes" id="UP001331561"/>
    </source>
</evidence>
<sequence>MKKGSAAGLRLCRMLAGIAMCVMAGCVPSKLLKYSAFHEREFAPRSKPAEIQQRSTAEVLAGGYLLIGYIDLRRNVRTCYVDGSCTNHADKAPADTDLQQEAAQKGGDVVTILEERAIVEKNDKSICTSFYSTTTMVNGTPVTTTYCSSYRIVPGKLEALISRALVWRLEPAMAGSDANARAIETALKVLEAAQLADEQPGARALISSKNLVRETPLPVVQVPDMDNEALDRTIQRAVEQNDRGVLAALAKDGRLNVWKDEKGHSALMLALLRRKPDAVRTLLPLEQDRMRRDTEGLNVLDYAVATGDLPLVKDVVAAGHDVRGHNGYGQSPLFFATLNEHKEVFEWLLGQGLRASETDARDATVLMFAAESGQLALVQRIVRMAIDIDAKERDGRNALMVAARGSRPEAVKVLLAAMIDTQAVDKRGFSALHYAAAVGDLESARLLLKGGVWIDTVSKDGTTAILLAILQEKWAFAEFLATKEASVEAPAFTAADVATTLVSRKQLTLLKYWLGQSPGLAASFKGNPDWLVHAAKSSNADIVKYMVADGAPLNRAGSNGVTPLMAAAQAGNEEAVRALLELKADPRLRDGRKQTALQMAEQNGHEQVVALMGRFGVRQ</sequence>
<dbReference type="PROSITE" id="PS50297">
    <property type="entry name" value="ANK_REP_REGION"/>
    <property type="match status" value="2"/>
</dbReference>
<feature type="repeat" description="ANK" evidence="3">
    <location>
        <begin position="427"/>
        <end position="459"/>
    </location>
</feature>
<evidence type="ECO:0000256" key="1">
    <source>
        <dbReference type="ARBA" id="ARBA00022737"/>
    </source>
</evidence>
<accession>A0ABU6K394</accession>
<dbReference type="SMART" id="SM00248">
    <property type="entry name" value="ANK"/>
    <property type="match status" value="9"/>
</dbReference>
<dbReference type="EMBL" id="JAYXHS010000002">
    <property type="protein sequence ID" value="MEC5386069.1"/>
    <property type="molecule type" value="Genomic_DNA"/>
</dbReference>
<feature type="repeat" description="ANK" evidence="3">
    <location>
        <begin position="394"/>
        <end position="426"/>
    </location>
</feature>
<gene>
    <name evidence="4" type="ORF">VVD49_10055</name>
</gene>
<dbReference type="RefSeq" id="WP_327599047.1">
    <property type="nucleotide sequence ID" value="NZ_JAYXHS010000002.1"/>
</dbReference>
<feature type="repeat" description="ANK" evidence="3">
    <location>
        <begin position="328"/>
        <end position="360"/>
    </location>
</feature>
<comment type="caution">
    <text evidence="4">The sequence shown here is derived from an EMBL/GenBank/DDBJ whole genome shotgun (WGS) entry which is preliminary data.</text>
</comment>
<dbReference type="PANTHER" id="PTHR24166:SF48">
    <property type="entry name" value="PROTEIN VAPYRIN"/>
    <property type="match status" value="1"/>
</dbReference>
<dbReference type="InterPro" id="IPR036770">
    <property type="entry name" value="Ankyrin_rpt-contain_sf"/>
</dbReference>
<evidence type="ECO:0000256" key="2">
    <source>
        <dbReference type="ARBA" id="ARBA00023043"/>
    </source>
</evidence>
<dbReference type="InterPro" id="IPR050889">
    <property type="entry name" value="Dendritic_Spine_Reg/Scaffold"/>
</dbReference>
<dbReference type="PROSITE" id="PS50088">
    <property type="entry name" value="ANK_REPEAT"/>
    <property type="match status" value="4"/>
</dbReference>
<keyword evidence="1" id="KW-0677">Repeat</keyword>
<proteinExistence type="predicted"/>
<dbReference type="Proteomes" id="UP001331561">
    <property type="component" value="Unassembled WGS sequence"/>
</dbReference>
<organism evidence="4 5">
    <name type="scientific">Uliginosibacterium silvisoli</name>
    <dbReference type="NCBI Taxonomy" id="3114758"/>
    <lineage>
        <taxon>Bacteria</taxon>
        <taxon>Pseudomonadati</taxon>
        <taxon>Pseudomonadota</taxon>
        <taxon>Betaproteobacteria</taxon>
        <taxon>Rhodocyclales</taxon>
        <taxon>Zoogloeaceae</taxon>
        <taxon>Uliginosibacterium</taxon>
    </lineage>
</organism>
<keyword evidence="2 3" id="KW-0040">ANK repeat</keyword>
<reference evidence="4 5" key="1">
    <citation type="submission" date="2024-01" db="EMBL/GenBank/DDBJ databases">
        <title>Uliginosibacterium soil sp. nov.</title>
        <authorList>
            <person name="Lv Y."/>
        </authorList>
    </citation>
    <scope>NUCLEOTIDE SEQUENCE [LARGE SCALE GENOMIC DNA]</scope>
    <source>
        <strain evidence="4 5">H3</strain>
    </source>
</reference>
<dbReference type="Pfam" id="PF12796">
    <property type="entry name" value="Ank_2"/>
    <property type="match status" value="2"/>
</dbReference>
<dbReference type="PROSITE" id="PS51257">
    <property type="entry name" value="PROKAR_LIPOPROTEIN"/>
    <property type="match status" value="1"/>
</dbReference>
<keyword evidence="5" id="KW-1185">Reference proteome</keyword>
<dbReference type="Gene3D" id="1.25.40.20">
    <property type="entry name" value="Ankyrin repeat-containing domain"/>
    <property type="match status" value="2"/>
</dbReference>
<dbReference type="SUPFAM" id="SSF48403">
    <property type="entry name" value="Ankyrin repeat"/>
    <property type="match status" value="1"/>
</dbReference>
<evidence type="ECO:0000256" key="3">
    <source>
        <dbReference type="PROSITE-ProRule" id="PRU00023"/>
    </source>
</evidence>
<evidence type="ECO:0000313" key="4">
    <source>
        <dbReference type="EMBL" id="MEC5386069.1"/>
    </source>
</evidence>
<feature type="repeat" description="ANK" evidence="3">
    <location>
        <begin position="559"/>
        <end position="591"/>
    </location>
</feature>
<dbReference type="InterPro" id="IPR002110">
    <property type="entry name" value="Ankyrin_rpt"/>
</dbReference>
<dbReference type="Pfam" id="PF13637">
    <property type="entry name" value="Ank_4"/>
    <property type="match status" value="1"/>
</dbReference>